<reference evidence="2" key="1">
    <citation type="journal article" date="2019" name="Environ. Microbiol.">
        <title>Fungal ecological strategies reflected in gene transcription - a case study of two litter decomposers.</title>
        <authorList>
            <person name="Barbi F."/>
            <person name="Kohler A."/>
            <person name="Barry K."/>
            <person name="Baskaran P."/>
            <person name="Daum C."/>
            <person name="Fauchery L."/>
            <person name="Ihrmark K."/>
            <person name="Kuo A."/>
            <person name="LaButti K."/>
            <person name="Lipzen A."/>
            <person name="Morin E."/>
            <person name="Grigoriev I.V."/>
            <person name="Henrissat B."/>
            <person name="Lindahl B."/>
            <person name="Martin F."/>
        </authorList>
    </citation>
    <scope>NUCLEOTIDE SEQUENCE</scope>
    <source>
        <strain evidence="2">JB14</strain>
    </source>
</reference>
<feature type="region of interest" description="Disordered" evidence="1">
    <location>
        <begin position="129"/>
        <end position="158"/>
    </location>
</feature>
<organism evidence="2 3">
    <name type="scientific">Gymnopus androsaceus JB14</name>
    <dbReference type="NCBI Taxonomy" id="1447944"/>
    <lineage>
        <taxon>Eukaryota</taxon>
        <taxon>Fungi</taxon>
        <taxon>Dikarya</taxon>
        <taxon>Basidiomycota</taxon>
        <taxon>Agaricomycotina</taxon>
        <taxon>Agaricomycetes</taxon>
        <taxon>Agaricomycetidae</taxon>
        <taxon>Agaricales</taxon>
        <taxon>Marasmiineae</taxon>
        <taxon>Omphalotaceae</taxon>
        <taxon>Gymnopus</taxon>
    </lineage>
</organism>
<evidence type="ECO:0000313" key="3">
    <source>
        <dbReference type="Proteomes" id="UP000799118"/>
    </source>
</evidence>
<proteinExistence type="predicted"/>
<dbReference type="EMBL" id="ML769416">
    <property type="protein sequence ID" value="KAE9404508.1"/>
    <property type="molecule type" value="Genomic_DNA"/>
</dbReference>
<dbReference type="Proteomes" id="UP000799118">
    <property type="component" value="Unassembled WGS sequence"/>
</dbReference>
<dbReference type="AlphaFoldDB" id="A0A6A4I4Z6"/>
<evidence type="ECO:0000313" key="2">
    <source>
        <dbReference type="EMBL" id="KAE9404508.1"/>
    </source>
</evidence>
<name>A0A6A4I4Z6_9AGAR</name>
<evidence type="ECO:0000256" key="1">
    <source>
        <dbReference type="SAM" id="MobiDB-lite"/>
    </source>
</evidence>
<keyword evidence="3" id="KW-1185">Reference proteome</keyword>
<sequence length="158" mass="18040">MEWAVKWIQYLDCPERLYFMFKKQFALGRISVEKATLLNLNGKSIHWTTCFPWLIALLEDKQYITLCQKEIASPQLKLHKLLTHMQKPETLPSVDLSMYSIPELEAQQNDNRMPSLNSYSFAQEPAADLEPPSIHDFLPGQNESSSPVTIESGVGQGK</sequence>
<protein>
    <submittedName>
        <fullName evidence="2">Uncharacterized protein</fullName>
    </submittedName>
</protein>
<gene>
    <name evidence="2" type="ORF">BT96DRAFT_989324</name>
</gene>
<accession>A0A6A4I4Z6</accession>